<protein>
    <recommendedName>
        <fullName evidence="3">DUF5009 domain-containing protein</fullName>
    </recommendedName>
</protein>
<feature type="transmembrane region" description="Helical" evidence="1">
    <location>
        <begin position="67"/>
        <end position="86"/>
    </location>
</feature>
<feature type="transmembrane region" description="Helical" evidence="1">
    <location>
        <begin position="271"/>
        <end position="292"/>
    </location>
</feature>
<feature type="transmembrane region" description="Helical" evidence="1">
    <location>
        <begin position="98"/>
        <end position="117"/>
    </location>
</feature>
<reference evidence="2" key="1">
    <citation type="submission" date="2018-05" db="EMBL/GenBank/DDBJ databases">
        <authorList>
            <person name="Lanie J.A."/>
            <person name="Ng W.-L."/>
            <person name="Kazmierczak K.M."/>
            <person name="Andrzejewski T.M."/>
            <person name="Davidsen T.M."/>
            <person name="Wayne K.J."/>
            <person name="Tettelin H."/>
            <person name="Glass J.I."/>
            <person name="Rusch D."/>
            <person name="Podicherti R."/>
            <person name="Tsui H.-C.T."/>
            <person name="Winkler M.E."/>
        </authorList>
    </citation>
    <scope>NUCLEOTIDE SEQUENCE</scope>
</reference>
<sequence length="355" mass="40474">MTIALMIIVNNPGSWAHIYGPFRHAKWHGCTLTDLVFPFFLFIVGAAMRFAFIRWHYFASKDFYKHVFWRTLSIFLAGCFIHAYPFIQQDWDWSSFRIMGVLQRIALAYGIAAIMVIHLDLKKLLISATGMLVFYWGLLWIGGGGDPYGLETNLIRKIDILILGEKHLYGGTGIQFDPEGLLSTIPSVVTVLIGYFVGAMLHTTKDFLDNIRRMSILGIGLIIVGLLWDLIFPINKQLWTSSYVLYTGGIATLFLAILSWMVDIKKWKKPLWAFEVFGTNSVLLFVLSGIWAKTILRISFSLDGNTVSGYSYLYRSLFAPIAGDLNGSLLFALAHVLGFWLILYWLYRKKIFIHL</sequence>
<dbReference type="PANTHER" id="PTHR31061">
    <property type="entry name" value="LD22376P"/>
    <property type="match status" value="1"/>
</dbReference>
<feature type="transmembrane region" description="Helical" evidence="1">
    <location>
        <begin position="214"/>
        <end position="231"/>
    </location>
</feature>
<evidence type="ECO:0008006" key="3">
    <source>
        <dbReference type="Google" id="ProtNLM"/>
    </source>
</evidence>
<keyword evidence="1" id="KW-0812">Transmembrane</keyword>
<dbReference type="AlphaFoldDB" id="A0A381Y8F9"/>
<keyword evidence="1" id="KW-1133">Transmembrane helix</keyword>
<evidence type="ECO:0000256" key="1">
    <source>
        <dbReference type="SAM" id="Phobius"/>
    </source>
</evidence>
<organism evidence="2">
    <name type="scientific">marine metagenome</name>
    <dbReference type="NCBI Taxonomy" id="408172"/>
    <lineage>
        <taxon>unclassified sequences</taxon>
        <taxon>metagenomes</taxon>
        <taxon>ecological metagenomes</taxon>
    </lineage>
</organism>
<dbReference type="PANTHER" id="PTHR31061:SF24">
    <property type="entry name" value="LD22376P"/>
    <property type="match status" value="1"/>
</dbReference>
<feature type="transmembrane region" description="Helical" evidence="1">
    <location>
        <begin position="35"/>
        <end position="55"/>
    </location>
</feature>
<feature type="transmembrane region" description="Helical" evidence="1">
    <location>
        <begin position="243"/>
        <end position="262"/>
    </location>
</feature>
<gene>
    <name evidence="2" type="ORF">METZ01_LOCUS125775</name>
</gene>
<feature type="transmembrane region" description="Helical" evidence="1">
    <location>
        <begin position="124"/>
        <end position="143"/>
    </location>
</feature>
<keyword evidence="1" id="KW-0472">Membrane</keyword>
<proteinExistence type="predicted"/>
<accession>A0A381Y8F9</accession>
<name>A0A381Y8F9_9ZZZZ</name>
<dbReference type="EMBL" id="UINC01017555">
    <property type="protein sequence ID" value="SVA72921.1"/>
    <property type="molecule type" value="Genomic_DNA"/>
</dbReference>
<feature type="transmembrane region" description="Helical" evidence="1">
    <location>
        <begin position="327"/>
        <end position="347"/>
    </location>
</feature>
<feature type="transmembrane region" description="Helical" evidence="1">
    <location>
        <begin position="181"/>
        <end position="202"/>
    </location>
</feature>
<evidence type="ECO:0000313" key="2">
    <source>
        <dbReference type="EMBL" id="SVA72921.1"/>
    </source>
</evidence>